<evidence type="ECO:0000256" key="8">
    <source>
        <dbReference type="ARBA" id="ARBA00038582"/>
    </source>
</evidence>
<comment type="subunit">
    <text evidence="8">Polymerization of globular actin (G-actin) leads to a structural filament (F-actin) in the form of a two-stranded helix. Each actin can bind to 4 others.</text>
</comment>
<name>A0AAV2LLA8_KNICA</name>
<dbReference type="InterPro" id="IPR043129">
    <property type="entry name" value="ATPase_NBD"/>
</dbReference>
<dbReference type="Gene3D" id="3.30.420.40">
    <property type="match status" value="2"/>
</dbReference>
<dbReference type="InterPro" id="IPR004000">
    <property type="entry name" value="Actin"/>
</dbReference>
<evidence type="ECO:0000256" key="9">
    <source>
        <dbReference type="RuleBase" id="RU000487"/>
    </source>
</evidence>
<evidence type="ECO:0000256" key="2">
    <source>
        <dbReference type="ARBA" id="ARBA00006752"/>
    </source>
</evidence>
<dbReference type="AlphaFoldDB" id="A0AAV2LLA8"/>
<evidence type="ECO:0000256" key="7">
    <source>
        <dbReference type="ARBA" id="ARBA00023212"/>
    </source>
</evidence>
<dbReference type="FunFam" id="3.30.420.40:FF:000291">
    <property type="entry name" value="Actin, alpha skeletal muscle"/>
    <property type="match status" value="1"/>
</dbReference>
<dbReference type="PRINTS" id="PR00190">
    <property type="entry name" value="ACTIN"/>
</dbReference>
<reference evidence="10 11" key="1">
    <citation type="submission" date="2024-04" db="EMBL/GenBank/DDBJ databases">
        <authorList>
            <person name="Waldvogel A.-M."/>
            <person name="Schoenle A."/>
        </authorList>
    </citation>
    <scope>NUCLEOTIDE SEQUENCE [LARGE SCALE GENOMIC DNA]</scope>
</reference>
<evidence type="ECO:0000313" key="11">
    <source>
        <dbReference type="Proteomes" id="UP001497482"/>
    </source>
</evidence>
<keyword evidence="11" id="KW-1185">Reference proteome</keyword>
<comment type="similarity">
    <text evidence="2 9">Belongs to the actin family.</text>
</comment>
<keyword evidence="4" id="KW-0547">Nucleotide-binding</keyword>
<dbReference type="SUPFAM" id="SSF53067">
    <property type="entry name" value="Actin-like ATPase domain"/>
    <property type="match status" value="2"/>
</dbReference>
<keyword evidence="3" id="KW-0963">Cytoplasm</keyword>
<dbReference type="FunFam" id="3.30.420.40:FF:000131">
    <property type="entry name" value="Actin, alpha skeletal muscle"/>
    <property type="match status" value="1"/>
</dbReference>
<evidence type="ECO:0008006" key="12">
    <source>
        <dbReference type="Google" id="ProtNLM"/>
    </source>
</evidence>
<dbReference type="Gene3D" id="3.90.640.10">
    <property type="entry name" value="Actin, Chain A, domain 4"/>
    <property type="match status" value="1"/>
</dbReference>
<evidence type="ECO:0000256" key="5">
    <source>
        <dbReference type="ARBA" id="ARBA00022840"/>
    </source>
</evidence>
<gene>
    <name evidence="10" type="ORF">KC01_LOCUS29191</name>
</gene>
<keyword evidence="5" id="KW-0067">ATP-binding</keyword>
<comment type="subcellular location">
    <subcellularLocation>
        <location evidence="1">Cytoplasm</location>
        <location evidence="1">Cytoskeleton</location>
    </subcellularLocation>
</comment>
<evidence type="ECO:0000256" key="1">
    <source>
        <dbReference type="ARBA" id="ARBA00004245"/>
    </source>
</evidence>
<dbReference type="PROSITE" id="PS00406">
    <property type="entry name" value="ACTINS_1"/>
    <property type="match status" value="1"/>
</dbReference>
<dbReference type="Proteomes" id="UP001497482">
    <property type="component" value="Chromosome 3"/>
</dbReference>
<keyword evidence="7" id="KW-0206">Cytoskeleton</keyword>
<sequence>MCKAGFAGDDAPRAVFPSIVGRPRHQGVMVGMGQKDSYVGDEAQSKRGILTLKYPIEHGIVTNWDDMEKIWHHTFYNELRVAPEEHPVLLTEAPLNPKANREKMTQIMFETFNTPAMYVAIQAVLSLYASGRTTGIVMDSGDGVTHTVPIYEGYALPHAILRLDLAGRDLTDYLMKILTERGYSFTTTAEREIVRDIKEKLCYVALDFEQEMGTAASSSSLEKSYELPDGQVITIGNERFRCPEALFQPSFLGMESCGIHETTFNSIMKCDVDIRKDLYANTVLSGGTTMYPGIADRMQKEITSLAPSTMKIKIIAPPERKYSVWIGGSILASLSTFQQMWISKQEFKRSHALMCTTVDSVEVIVLSDEEEPEEGEASVLLVEVEPVNKNDRILSSSALEEDLVVTFSRSADVLPHARYDCPIQPFVPSECEISAPVHANQLFCEQCFCYICDQLASQCKVWSSSGMCHCNSHKRSTFWNNQRNSRLLGGLQAFNLSLCEIDSHLRQAELLLQKFKSELLLKFSAYLFGKPGVEYNLKILDPVHDYSPVYECVSSFLDLAERQDSRAGAIMQLGALETFVRHCPLSRCVPLPTPMSNAAEAITVLANRVISWLQRQMVMGEFTNDFIDKLQFFYLRVPLPTEQRSLRNSLCVRPWDDLLLGTVLRGQNVTGYRNFKGKRDVLVEPIFVVQLRVERLQQQGRYRELCRYLRVVQSDEPKILDQVLDLMPIFLCADGQLVSSLQNLLTYPRACLTPPLFMAYMHMFQTATAPVNILRTPADLCSRSTAWKPIQGAVRLQSLDLVKFALKAQATSSDILNESLCWVSVLSVVTSAPGFTAGFPEPSAQYLRDAKELVQSLVALSKTSRNFHIPRHFQTVYPHQALLLLVTEALSQRILLGPLRPLLPVLLTYQNNTWALQWLWNSLSSSVRLDSIMVELTQEMEQSTDKTLGFLYTLVPASKHNNLPSCK</sequence>
<dbReference type="SMART" id="SM00268">
    <property type="entry name" value="ACTIN"/>
    <property type="match status" value="1"/>
</dbReference>
<dbReference type="GO" id="GO:0005524">
    <property type="term" value="F:ATP binding"/>
    <property type="evidence" value="ECO:0007669"/>
    <property type="project" value="UniProtKB-KW"/>
</dbReference>
<protein>
    <recommendedName>
        <fullName evidence="12">Beta-actin</fullName>
    </recommendedName>
</protein>
<dbReference type="InterPro" id="IPR004001">
    <property type="entry name" value="Actin_CS"/>
</dbReference>
<dbReference type="PROSITE" id="PS01132">
    <property type="entry name" value="ACTINS_ACT_LIKE"/>
    <property type="match status" value="1"/>
</dbReference>
<evidence type="ECO:0000256" key="6">
    <source>
        <dbReference type="ARBA" id="ARBA00023097"/>
    </source>
</evidence>
<organism evidence="10 11">
    <name type="scientific">Knipowitschia caucasica</name>
    <name type="common">Caucasian dwarf goby</name>
    <name type="synonym">Pomatoschistus caucasicus</name>
    <dbReference type="NCBI Taxonomy" id="637954"/>
    <lineage>
        <taxon>Eukaryota</taxon>
        <taxon>Metazoa</taxon>
        <taxon>Chordata</taxon>
        <taxon>Craniata</taxon>
        <taxon>Vertebrata</taxon>
        <taxon>Euteleostomi</taxon>
        <taxon>Actinopterygii</taxon>
        <taxon>Neopterygii</taxon>
        <taxon>Teleostei</taxon>
        <taxon>Neoteleostei</taxon>
        <taxon>Acanthomorphata</taxon>
        <taxon>Gobiaria</taxon>
        <taxon>Gobiiformes</taxon>
        <taxon>Gobioidei</taxon>
        <taxon>Gobiidae</taxon>
        <taxon>Gobiinae</taxon>
        <taxon>Knipowitschia</taxon>
    </lineage>
</organism>
<keyword evidence="6" id="KW-0558">Oxidation</keyword>
<dbReference type="Pfam" id="PF00022">
    <property type="entry name" value="Actin"/>
    <property type="match status" value="1"/>
</dbReference>
<dbReference type="PANTHER" id="PTHR11937">
    <property type="entry name" value="ACTIN"/>
    <property type="match status" value="1"/>
</dbReference>
<dbReference type="CDD" id="cd10224">
    <property type="entry name" value="ASKHA_NBD_actin"/>
    <property type="match status" value="1"/>
</dbReference>
<dbReference type="GO" id="GO:0005856">
    <property type="term" value="C:cytoskeleton"/>
    <property type="evidence" value="ECO:0007669"/>
    <property type="project" value="UniProtKB-SubCell"/>
</dbReference>
<evidence type="ECO:0000256" key="4">
    <source>
        <dbReference type="ARBA" id="ARBA00022741"/>
    </source>
</evidence>
<dbReference type="EMBL" id="OZ035825">
    <property type="protein sequence ID" value="CAL1601173.1"/>
    <property type="molecule type" value="Genomic_DNA"/>
</dbReference>
<accession>A0AAV2LLA8</accession>
<proteinExistence type="inferred from homology"/>
<evidence type="ECO:0000256" key="3">
    <source>
        <dbReference type="ARBA" id="ARBA00022490"/>
    </source>
</evidence>
<dbReference type="InterPro" id="IPR020902">
    <property type="entry name" value="Actin/actin-like_CS"/>
</dbReference>
<evidence type="ECO:0000313" key="10">
    <source>
        <dbReference type="EMBL" id="CAL1601173.1"/>
    </source>
</evidence>
<dbReference type="FunFam" id="3.90.640.10:FF:000047">
    <property type="entry name" value="Actin, alpha skeletal muscle"/>
    <property type="match status" value="1"/>
</dbReference>